<feature type="compositionally biased region" description="Low complexity" evidence="1">
    <location>
        <begin position="92"/>
        <end position="108"/>
    </location>
</feature>
<gene>
    <name evidence="2" type="ORF">BC781_103651</name>
</gene>
<dbReference type="InterPro" id="IPR021474">
    <property type="entry name" value="DUF3127"/>
</dbReference>
<dbReference type="AlphaFoldDB" id="A0A315ZB62"/>
<evidence type="ECO:0000256" key="1">
    <source>
        <dbReference type="SAM" id="MobiDB-lite"/>
    </source>
</evidence>
<feature type="region of interest" description="Disordered" evidence="1">
    <location>
        <begin position="92"/>
        <end position="137"/>
    </location>
</feature>
<feature type="compositionally biased region" description="Acidic residues" evidence="1">
    <location>
        <begin position="128"/>
        <end position="137"/>
    </location>
</feature>
<name>A0A315ZB62_SEDFL</name>
<dbReference type="EMBL" id="QGDO01000003">
    <property type="protein sequence ID" value="PWJ42399.1"/>
    <property type="molecule type" value="Genomic_DNA"/>
</dbReference>
<dbReference type="Pfam" id="PF11325">
    <property type="entry name" value="DUF3127"/>
    <property type="match status" value="1"/>
</dbReference>
<comment type="caution">
    <text evidence="2">The sequence shown here is derived from an EMBL/GenBank/DDBJ whole genome shotgun (WGS) entry which is preliminary data.</text>
</comment>
<protein>
    <submittedName>
        <fullName evidence="2">Uncharacterized protein DUF3127</fullName>
    </submittedName>
</protein>
<keyword evidence="3" id="KW-1185">Reference proteome</keyword>
<evidence type="ECO:0000313" key="3">
    <source>
        <dbReference type="Proteomes" id="UP000245535"/>
    </source>
</evidence>
<reference evidence="2 3" key="1">
    <citation type="submission" date="2018-03" db="EMBL/GenBank/DDBJ databases">
        <title>Genomic Encyclopedia of Archaeal and Bacterial Type Strains, Phase II (KMG-II): from individual species to whole genera.</title>
        <authorList>
            <person name="Goeker M."/>
        </authorList>
    </citation>
    <scope>NUCLEOTIDE SEQUENCE [LARGE SCALE GENOMIC DNA]</scope>
    <source>
        <strain evidence="2 3">DSM 28229</strain>
    </source>
</reference>
<accession>A0A315ZB62</accession>
<evidence type="ECO:0000313" key="2">
    <source>
        <dbReference type="EMBL" id="PWJ42399.1"/>
    </source>
</evidence>
<dbReference type="Proteomes" id="UP000245535">
    <property type="component" value="Unassembled WGS sequence"/>
</dbReference>
<dbReference type="InterPro" id="IPR012340">
    <property type="entry name" value="NA-bd_OB-fold"/>
</dbReference>
<dbReference type="RefSeq" id="WP_146201705.1">
    <property type="nucleotide sequence ID" value="NZ_QGDO01000003.1"/>
</dbReference>
<dbReference type="SUPFAM" id="SSF50249">
    <property type="entry name" value="Nucleic acid-binding proteins"/>
    <property type="match status" value="1"/>
</dbReference>
<sequence>MSFELRGKLEVLFDEQVISEKFKKREFVVVTADMYPQYIKMQATQDRCSLLDQFKVGDEIQVSFDLKGRPFTNREGQTMYFTNVEAWRITAPQAAQPQGGQAFPQQGGYNAAPMGGNTPPPPPPPVGNDDDEDALPF</sequence>
<dbReference type="OrthoDB" id="598142at2"/>
<proteinExistence type="predicted"/>
<organism evidence="2 3">
    <name type="scientific">Sediminitomix flava</name>
    <dbReference type="NCBI Taxonomy" id="379075"/>
    <lineage>
        <taxon>Bacteria</taxon>
        <taxon>Pseudomonadati</taxon>
        <taxon>Bacteroidota</taxon>
        <taxon>Cytophagia</taxon>
        <taxon>Cytophagales</taxon>
        <taxon>Flammeovirgaceae</taxon>
        <taxon>Sediminitomix</taxon>
    </lineage>
</organism>